<evidence type="ECO:0000256" key="1">
    <source>
        <dbReference type="SAM" id="MobiDB-lite"/>
    </source>
</evidence>
<dbReference type="PANTHER" id="PTHR37941">
    <property type="entry name" value="FUMARASE E-RELATED"/>
    <property type="match status" value="1"/>
</dbReference>
<sequence length="197" mass="22089">MLLEHAEDLSAFLSELQQETDRGLPLVGAALIDEKLLRTLEAFFVKSGKCSERLLTSGNAPLSTFSARTEACYALGLIDDFEYSEIALIRKIRNEFAHSKHGTSFANNRISGLCTSLKSPLPDGGTYDTNSARFRLINAILCVVLRLYYRPEWVEKERREPKKWVPDSRWYDTNKNPPPEGAGFIGLHPVKVGKDAT</sequence>
<dbReference type="InterPro" id="IPR038026">
    <property type="entry name" value="MtlR-like_sf"/>
</dbReference>
<reference evidence="2 3" key="1">
    <citation type="submission" date="2016-10" db="EMBL/GenBank/DDBJ databases">
        <authorList>
            <person name="de Groot N.N."/>
        </authorList>
    </citation>
    <scope>NUCLEOTIDE SEQUENCE [LARGE SCALE GENOMIC DNA]</scope>
    <source>
        <strain evidence="2 3">DSM 18438</strain>
    </source>
</reference>
<evidence type="ECO:0000313" key="2">
    <source>
        <dbReference type="EMBL" id="SFC29289.1"/>
    </source>
</evidence>
<gene>
    <name evidence="2" type="ORF">SAMN05660443_2105</name>
</gene>
<dbReference type="Gene3D" id="1.20.120.330">
    <property type="entry name" value="Nucleotidyltransferases domain 2"/>
    <property type="match status" value="1"/>
</dbReference>
<proteinExistence type="predicted"/>
<organism evidence="2 3">
    <name type="scientific">Marinospirillum celere</name>
    <dbReference type="NCBI Taxonomy" id="1122252"/>
    <lineage>
        <taxon>Bacteria</taxon>
        <taxon>Pseudomonadati</taxon>
        <taxon>Pseudomonadota</taxon>
        <taxon>Gammaproteobacteria</taxon>
        <taxon>Oceanospirillales</taxon>
        <taxon>Oceanospirillaceae</taxon>
        <taxon>Marinospirillum</taxon>
    </lineage>
</organism>
<keyword evidence="3" id="KW-1185">Reference proteome</keyword>
<accession>A0A1I1HYM4</accession>
<dbReference type="PANTHER" id="PTHR37941:SF1">
    <property type="entry name" value="FUMARASE E-RELATED"/>
    <property type="match status" value="1"/>
</dbReference>
<name>A0A1I1HYM4_9GAMM</name>
<protein>
    <submittedName>
        <fullName evidence="2">Mannitol repressor</fullName>
    </submittedName>
</protein>
<dbReference type="AlphaFoldDB" id="A0A1I1HYM4"/>
<dbReference type="Proteomes" id="UP000199058">
    <property type="component" value="Unassembled WGS sequence"/>
</dbReference>
<dbReference type="SUPFAM" id="SSF158668">
    <property type="entry name" value="MtlR-like"/>
    <property type="match status" value="1"/>
</dbReference>
<dbReference type="RefSeq" id="WP_091963122.1">
    <property type="nucleotide sequence ID" value="NZ_FOLH01000004.1"/>
</dbReference>
<dbReference type="Pfam" id="PF05068">
    <property type="entry name" value="MtlR"/>
    <property type="match status" value="1"/>
</dbReference>
<evidence type="ECO:0000313" key="3">
    <source>
        <dbReference type="Proteomes" id="UP000199058"/>
    </source>
</evidence>
<dbReference type="STRING" id="1122252.SAMN05660443_2105"/>
<dbReference type="EMBL" id="FOLH01000004">
    <property type="protein sequence ID" value="SFC29289.1"/>
    <property type="molecule type" value="Genomic_DNA"/>
</dbReference>
<dbReference type="GO" id="GO:0045892">
    <property type="term" value="P:negative regulation of DNA-templated transcription"/>
    <property type="evidence" value="ECO:0007669"/>
    <property type="project" value="TreeGrafter"/>
</dbReference>
<feature type="region of interest" description="Disordered" evidence="1">
    <location>
        <begin position="167"/>
        <end position="197"/>
    </location>
</feature>
<dbReference type="OrthoDB" id="9814134at2"/>
<dbReference type="InterPro" id="IPR007761">
    <property type="entry name" value="MtlR-like"/>
</dbReference>